<evidence type="ECO:0000313" key="2">
    <source>
        <dbReference type="Proteomes" id="UP000324479"/>
    </source>
</evidence>
<organism evidence="1 2">
    <name type="scientific">Roseiconus nitratireducens</name>
    <dbReference type="NCBI Taxonomy" id="2605748"/>
    <lineage>
        <taxon>Bacteria</taxon>
        <taxon>Pseudomonadati</taxon>
        <taxon>Planctomycetota</taxon>
        <taxon>Planctomycetia</taxon>
        <taxon>Pirellulales</taxon>
        <taxon>Pirellulaceae</taxon>
        <taxon>Roseiconus</taxon>
    </lineage>
</organism>
<proteinExistence type="predicted"/>
<protein>
    <submittedName>
        <fullName evidence="1">Uncharacterized protein</fullName>
    </submittedName>
</protein>
<dbReference type="AlphaFoldDB" id="A0A5M6DCF4"/>
<gene>
    <name evidence="1" type="ORF">FYK55_06140</name>
</gene>
<evidence type="ECO:0000313" key="1">
    <source>
        <dbReference type="EMBL" id="KAA5545241.1"/>
    </source>
</evidence>
<accession>A0A5M6DCF4</accession>
<comment type="caution">
    <text evidence="1">The sequence shown here is derived from an EMBL/GenBank/DDBJ whole genome shotgun (WGS) entry which is preliminary data.</text>
</comment>
<keyword evidence="2" id="KW-1185">Reference proteome</keyword>
<dbReference type="RefSeq" id="WP_150075511.1">
    <property type="nucleotide sequence ID" value="NZ_VWOX01000003.1"/>
</dbReference>
<reference evidence="1 2" key="1">
    <citation type="submission" date="2019-08" db="EMBL/GenBank/DDBJ databases">
        <authorList>
            <person name="Dhanesh K."/>
            <person name="Kumar G."/>
            <person name="Sasikala C."/>
            <person name="Venkata Ramana C."/>
        </authorList>
    </citation>
    <scope>NUCLEOTIDE SEQUENCE [LARGE SCALE GENOMIC DNA]</scope>
    <source>
        <strain evidence="1 2">JC645</strain>
    </source>
</reference>
<sequence length="120" mass="13084">MNENRDEQMTCQCPNGHKLRGNVELIGKTIRCPRCSETFVFGYQVRPSVTDTAVMRILGDGPGAMGPAQEETPQPRLRPCKRCGVSISATVSVCKHCNCYVGMLPDYLAQMHPPSNAAAS</sequence>
<dbReference type="Proteomes" id="UP000324479">
    <property type="component" value="Unassembled WGS sequence"/>
</dbReference>
<name>A0A5M6DCF4_9BACT</name>
<dbReference type="EMBL" id="VWOX01000003">
    <property type="protein sequence ID" value="KAA5545241.1"/>
    <property type="molecule type" value="Genomic_DNA"/>
</dbReference>